<protein>
    <submittedName>
        <fullName evidence="2">Uncharacterized protein</fullName>
    </submittedName>
</protein>
<keyword evidence="2" id="KW-0614">Plasmid</keyword>
<gene>
    <name evidence="2" type="ORF">RradSPS_2947</name>
    <name evidence="3" type="ORF">SIL72_14650</name>
</gene>
<dbReference type="EMBL" id="JAWXXX010000002">
    <property type="protein sequence ID" value="MDX5895265.1"/>
    <property type="molecule type" value="Genomic_DNA"/>
</dbReference>
<keyword evidence="1" id="KW-1133">Transmembrane helix</keyword>
<feature type="transmembrane region" description="Helical" evidence="1">
    <location>
        <begin position="84"/>
        <end position="107"/>
    </location>
</feature>
<reference evidence="2 4" key="1">
    <citation type="submission" date="2014-03" db="EMBL/GenBank/DDBJ databases">
        <title>Complete genome sequence of the Radio-Resistant Rubrobacter radiotolerans RSPS-4.</title>
        <authorList>
            <person name="Egas C.C."/>
            <person name="Barroso C.C."/>
            <person name="Froufe H.J.C."/>
            <person name="Pacheco J.J."/>
            <person name="Albuquerque L.L."/>
            <person name="da Costa M.M.S."/>
        </authorList>
    </citation>
    <scope>NUCLEOTIDE SEQUENCE [LARGE SCALE GENOMIC DNA]</scope>
    <source>
        <strain evidence="2 4">RSPS-4</strain>
        <plasmid evidence="2 4">1</plasmid>
    </source>
</reference>
<proteinExistence type="predicted"/>
<keyword evidence="4" id="KW-1185">Reference proteome</keyword>
<evidence type="ECO:0000313" key="4">
    <source>
        <dbReference type="Proteomes" id="UP000025229"/>
    </source>
</evidence>
<dbReference type="AlphaFoldDB" id="A0A023X854"/>
<evidence type="ECO:0000313" key="3">
    <source>
        <dbReference type="EMBL" id="MDX5895265.1"/>
    </source>
</evidence>
<keyword evidence="1" id="KW-0472">Membrane</keyword>
<dbReference type="KEGG" id="rrd:RradSPS_2947"/>
<feature type="transmembrane region" description="Helical" evidence="1">
    <location>
        <begin position="20"/>
        <end position="40"/>
    </location>
</feature>
<reference evidence="3" key="2">
    <citation type="submission" date="2023-11" db="EMBL/GenBank/DDBJ databases">
        <title>MicrobeMod: A computational toolkit for identifying prokaryotic methylation and restriction-modification with nanopore sequencing.</title>
        <authorList>
            <person name="Crits-Christoph A."/>
            <person name="Kang S.C."/>
            <person name="Lee H."/>
            <person name="Ostrov N."/>
        </authorList>
    </citation>
    <scope>NUCLEOTIDE SEQUENCE</scope>
    <source>
        <strain evidence="3">ATCC 51242</strain>
    </source>
</reference>
<organism evidence="2 4">
    <name type="scientific">Rubrobacter radiotolerans</name>
    <name type="common">Arthrobacter radiotolerans</name>
    <dbReference type="NCBI Taxonomy" id="42256"/>
    <lineage>
        <taxon>Bacteria</taxon>
        <taxon>Bacillati</taxon>
        <taxon>Actinomycetota</taxon>
        <taxon>Rubrobacteria</taxon>
        <taxon>Rubrobacterales</taxon>
        <taxon>Rubrobacteraceae</taxon>
        <taxon>Rubrobacter</taxon>
    </lineage>
</organism>
<keyword evidence="1" id="KW-0812">Transmembrane</keyword>
<dbReference type="HOGENOM" id="CLU_1720992_0_0_11"/>
<sequence>MSVPHGSEGSVRKGPAGVGATLYALLVSVGLFLVGIGGLVGDPELPRGTIGAVLNDLLRVDPVRDVLRVALGLLGVGAVLLRGAIVYCLLAGVALVALGFAALGGALLETGGSFAPLDAGPLAGTVYLALGTLGLLCARTGGSRRPDESVSG</sequence>
<feature type="transmembrane region" description="Helical" evidence="1">
    <location>
        <begin position="119"/>
        <end position="138"/>
    </location>
</feature>
<dbReference type="Proteomes" id="UP000025229">
    <property type="component" value="Plasmid 1"/>
</dbReference>
<dbReference type="RefSeq" id="WP_041338756.1">
    <property type="nucleotide sequence ID" value="NZ_CP007515.1"/>
</dbReference>
<evidence type="ECO:0000313" key="2">
    <source>
        <dbReference type="EMBL" id="AHY48230.1"/>
    </source>
</evidence>
<dbReference type="EMBL" id="CP007515">
    <property type="protein sequence ID" value="AHY48230.1"/>
    <property type="molecule type" value="Genomic_DNA"/>
</dbReference>
<accession>A0A023X854</accession>
<dbReference type="Proteomes" id="UP001281130">
    <property type="component" value="Unassembled WGS sequence"/>
</dbReference>
<evidence type="ECO:0000256" key="1">
    <source>
        <dbReference type="SAM" id="Phobius"/>
    </source>
</evidence>
<name>A0A023X854_RUBRA</name>
<geneLocation type="plasmid" evidence="2">
    <name>1</name>
</geneLocation>